<gene>
    <name evidence="1" type="ORF">PACLA_8A008379</name>
</gene>
<proteinExistence type="predicted"/>
<organism evidence="1 2">
    <name type="scientific">Paramuricea clavata</name>
    <name type="common">Red gorgonian</name>
    <name type="synonym">Violescent sea-whip</name>
    <dbReference type="NCBI Taxonomy" id="317549"/>
    <lineage>
        <taxon>Eukaryota</taxon>
        <taxon>Metazoa</taxon>
        <taxon>Cnidaria</taxon>
        <taxon>Anthozoa</taxon>
        <taxon>Octocorallia</taxon>
        <taxon>Malacalcyonacea</taxon>
        <taxon>Plexauridae</taxon>
        <taxon>Paramuricea</taxon>
    </lineage>
</organism>
<evidence type="ECO:0000313" key="2">
    <source>
        <dbReference type="Proteomes" id="UP001152795"/>
    </source>
</evidence>
<comment type="caution">
    <text evidence="1">The sequence shown here is derived from an EMBL/GenBank/DDBJ whole genome shotgun (WGS) entry which is preliminary data.</text>
</comment>
<keyword evidence="2" id="KW-1185">Reference proteome</keyword>
<dbReference type="Proteomes" id="UP001152795">
    <property type="component" value="Unassembled WGS sequence"/>
</dbReference>
<accession>A0A7D9DHV5</accession>
<protein>
    <submittedName>
        <fullName evidence="1">Uncharacterized protein</fullName>
    </submittedName>
</protein>
<name>A0A7D9DHV5_PARCT</name>
<sequence length="595" mass="67288">MTVATAGSLGKKAAKLQLASGILDIFKLDPLIGATVARVNKFFIKTGVAVMKNVDKYRQKEIGQYISCLATIGEQVDICTDVAYRLTLWYSGQIQCLAEPSDSSKTSICLHAPARRMAQLAVGIIYSSLMDKRIEKGKVAELPTLAEQLAWCVVTQKPKDGTISKLQERATETIAGWKKKMGKGPTGTGYFGSKVPPNFIEVEIDESLQKDGRKTWMLRDIFHKCGIIDRDGNIYEGPDCDTEVYKYCYGTETVATERGLERKDEKKPEPKGELFVDEDVITVSAVGGAPGGSSGRGQFHLAPGKIDERVHSILKQENLDRVEMENSWKEDVREVQEEASRRTDSLEERQSLLEVELRDKVLKIEEVAEEKTKLYEDTFAKYQSQLLGKYNELKAKMEGHFNSVFKKMQADTRKEFENMQQKFAKKEQELDAAFQTSQAKLDKHYAETERRLEAETKKNTAELQEKSKRFCETLRKETVSNFQFAKEQLDQFADDKIKQIIKIEEAAVSKFEAQSLQYKKDSDDKTDMAQKELINIMESRTARHHNEMKGECASNLKKMEEVAAKLEQRIQTLEQAPAASPKPEAGSKWFSGNTK</sequence>
<reference evidence="1" key="1">
    <citation type="submission" date="2020-04" db="EMBL/GenBank/DDBJ databases">
        <authorList>
            <person name="Alioto T."/>
            <person name="Alioto T."/>
            <person name="Gomez Garrido J."/>
        </authorList>
    </citation>
    <scope>NUCLEOTIDE SEQUENCE</scope>
    <source>
        <strain evidence="1">A484AB</strain>
    </source>
</reference>
<dbReference type="AlphaFoldDB" id="A0A7D9DHV5"/>
<evidence type="ECO:0000313" key="1">
    <source>
        <dbReference type="EMBL" id="CAB3985029.1"/>
    </source>
</evidence>
<dbReference type="EMBL" id="CACRXK020000818">
    <property type="protein sequence ID" value="CAB3985029.1"/>
    <property type="molecule type" value="Genomic_DNA"/>
</dbReference>